<accession>A0ABT7V788</accession>
<comment type="caution">
    <text evidence="1">The sequence shown here is derived from an EMBL/GenBank/DDBJ whole genome shotgun (WGS) entry which is preliminary data.</text>
</comment>
<name>A0ABT7V788_9ACTN</name>
<evidence type="ECO:0000313" key="1">
    <source>
        <dbReference type="EMBL" id="MDM8274353.1"/>
    </source>
</evidence>
<protein>
    <submittedName>
        <fullName evidence="1">Uncharacterized protein</fullName>
    </submittedName>
</protein>
<gene>
    <name evidence="1" type="ORF">QUW28_02395</name>
</gene>
<proteinExistence type="predicted"/>
<dbReference type="Proteomes" id="UP001529421">
    <property type="component" value="Unassembled WGS sequence"/>
</dbReference>
<sequence>MSIGYDEHLKHLNTSSGRVGVDVGMESRGAAGEMENSSGDSGVQGVFPQVDAANTMPTMDVCLDLVFAVGGTA</sequence>
<dbReference type="EMBL" id="JAUDDZ010000002">
    <property type="protein sequence ID" value="MDM8274353.1"/>
    <property type="molecule type" value="Genomic_DNA"/>
</dbReference>
<reference evidence="2" key="1">
    <citation type="submission" date="2023-06" db="EMBL/GenBank/DDBJ databases">
        <title>Identification and characterization of horizontal gene transfer across gut microbiota members of farm animals based on homology search.</title>
        <authorList>
            <person name="Zeman M."/>
            <person name="Kubasova T."/>
            <person name="Jahodarova E."/>
            <person name="Nykrynova M."/>
            <person name="Rychlik I."/>
        </authorList>
    </citation>
    <scope>NUCLEOTIDE SEQUENCE [LARGE SCALE GENOMIC DNA]</scope>
    <source>
        <strain evidence="2">154_Feed</strain>
    </source>
</reference>
<dbReference type="RefSeq" id="WP_273358039.1">
    <property type="nucleotide sequence ID" value="NZ_JAUDDZ010000002.1"/>
</dbReference>
<reference evidence="1 2" key="2">
    <citation type="submission" date="2023-06" db="EMBL/GenBank/DDBJ databases">
        <authorList>
            <person name="Zeman M."/>
            <person name="Kubasova T."/>
            <person name="Jahodarova E."/>
            <person name="Nykrynova M."/>
            <person name="Rychlik I."/>
        </authorList>
    </citation>
    <scope>NUCLEOTIDE SEQUENCE [LARGE SCALE GENOMIC DNA]</scope>
    <source>
        <strain evidence="1 2">154_Feed</strain>
    </source>
</reference>
<evidence type="ECO:0000313" key="2">
    <source>
        <dbReference type="Proteomes" id="UP001529421"/>
    </source>
</evidence>
<keyword evidence="2" id="KW-1185">Reference proteome</keyword>
<organism evidence="1 2">
    <name type="scientific">Enorma phocaeensis</name>
    <dbReference type="NCBI Taxonomy" id="1871019"/>
    <lineage>
        <taxon>Bacteria</taxon>
        <taxon>Bacillati</taxon>
        <taxon>Actinomycetota</taxon>
        <taxon>Coriobacteriia</taxon>
        <taxon>Coriobacteriales</taxon>
        <taxon>Coriobacteriaceae</taxon>
        <taxon>Enorma</taxon>
    </lineage>
</organism>